<dbReference type="EMBL" id="FQXM01000008">
    <property type="protein sequence ID" value="SHH65074.1"/>
    <property type="molecule type" value="Genomic_DNA"/>
</dbReference>
<evidence type="ECO:0000313" key="2">
    <source>
        <dbReference type="Proteomes" id="UP000184447"/>
    </source>
</evidence>
<dbReference type="RefSeq" id="WP_073338168.1">
    <property type="nucleotide sequence ID" value="NZ_FQXM01000008.1"/>
</dbReference>
<accession>A0A1M5UQ71</accession>
<organism evidence="1 2">
    <name type="scientific">Clostridium grantii DSM 8605</name>
    <dbReference type="NCBI Taxonomy" id="1121316"/>
    <lineage>
        <taxon>Bacteria</taxon>
        <taxon>Bacillati</taxon>
        <taxon>Bacillota</taxon>
        <taxon>Clostridia</taxon>
        <taxon>Eubacteriales</taxon>
        <taxon>Clostridiaceae</taxon>
        <taxon>Clostridium</taxon>
    </lineage>
</organism>
<proteinExistence type="predicted"/>
<protein>
    <submittedName>
        <fullName evidence="1">Uncharacterized protein</fullName>
    </submittedName>
</protein>
<evidence type="ECO:0000313" key="1">
    <source>
        <dbReference type="EMBL" id="SHH65074.1"/>
    </source>
</evidence>
<name>A0A1M5UQ71_9CLOT</name>
<gene>
    <name evidence="1" type="ORF">SAMN02745207_01877</name>
</gene>
<reference evidence="1 2" key="1">
    <citation type="submission" date="2016-11" db="EMBL/GenBank/DDBJ databases">
        <authorList>
            <person name="Jaros S."/>
            <person name="Januszkiewicz K."/>
            <person name="Wedrychowicz H."/>
        </authorList>
    </citation>
    <scope>NUCLEOTIDE SEQUENCE [LARGE SCALE GENOMIC DNA]</scope>
    <source>
        <strain evidence="1 2">DSM 8605</strain>
    </source>
</reference>
<dbReference type="AlphaFoldDB" id="A0A1M5UQ71"/>
<dbReference type="Proteomes" id="UP000184447">
    <property type="component" value="Unassembled WGS sequence"/>
</dbReference>
<sequence>MGKKDIEIEYSKEARSKRRQFNEKGRYEEEDESEKIYKKTKRSRQFEENEDELDYLDNYDLYKMKI</sequence>
<keyword evidence="2" id="KW-1185">Reference proteome</keyword>